<dbReference type="PROSITE" id="PS51017">
    <property type="entry name" value="CCT"/>
    <property type="match status" value="1"/>
</dbReference>
<evidence type="ECO:0000313" key="4">
    <source>
        <dbReference type="EMBL" id="RHY29636.1"/>
    </source>
</evidence>
<dbReference type="InterPro" id="IPR010402">
    <property type="entry name" value="CCT_domain"/>
</dbReference>
<dbReference type="GO" id="GO:0005634">
    <property type="term" value="C:nucleus"/>
    <property type="evidence" value="ECO:0007669"/>
    <property type="project" value="UniProtKB-SubCell"/>
</dbReference>
<comment type="subcellular location">
    <subcellularLocation>
        <location evidence="1">Nucleus</location>
    </subcellularLocation>
</comment>
<dbReference type="Proteomes" id="UP000285060">
    <property type="component" value="Unassembled WGS sequence"/>
</dbReference>
<name>A0A3R6WLN7_9STRA</name>
<keyword evidence="5" id="KW-1185">Reference proteome</keyword>
<evidence type="ECO:0000256" key="1">
    <source>
        <dbReference type="ARBA" id="ARBA00004123"/>
    </source>
</evidence>
<evidence type="ECO:0000313" key="5">
    <source>
        <dbReference type="Proteomes" id="UP000285060"/>
    </source>
</evidence>
<accession>A0A3R6WLN7</accession>
<comment type="caution">
    <text evidence="4">The sequence shown here is derived from an EMBL/GenBank/DDBJ whole genome shotgun (WGS) entry which is preliminary data.</text>
</comment>
<gene>
    <name evidence="4" type="ORF">DYB32_005000</name>
</gene>
<dbReference type="AlphaFoldDB" id="A0A3R6WLN7"/>
<evidence type="ECO:0000259" key="3">
    <source>
        <dbReference type="PROSITE" id="PS51017"/>
    </source>
</evidence>
<dbReference type="VEuPathDB" id="FungiDB:H310_14286"/>
<keyword evidence="2" id="KW-0539">Nucleus</keyword>
<dbReference type="Pfam" id="PF06203">
    <property type="entry name" value="CCT"/>
    <property type="match status" value="1"/>
</dbReference>
<proteinExistence type="predicted"/>
<reference evidence="4 5" key="1">
    <citation type="submission" date="2018-08" db="EMBL/GenBank/DDBJ databases">
        <title>Aphanomyces genome sequencing and annotation.</title>
        <authorList>
            <person name="Minardi D."/>
            <person name="Oidtmann B."/>
            <person name="Van Der Giezen M."/>
            <person name="Studholme D.J."/>
        </authorList>
    </citation>
    <scope>NUCLEOTIDE SEQUENCE [LARGE SCALE GENOMIC DNA]</scope>
    <source>
        <strain evidence="4 5">NJM0002</strain>
    </source>
</reference>
<protein>
    <recommendedName>
        <fullName evidence="3">CCT domain-containing protein</fullName>
    </recommendedName>
</protein>
<sequence>MDFANNADYITSRCAGLDEAPQYDKNASNWKTRNREEEQEDTANVDDLSALFSIIEQEQTTNDACVVNEVSEWFKNCEDFEVIDADDDDDDAVVVDGITEMFDMLEGSDDFVLEQEIEASADAAGLVDEIADLFDSLNEAAATADVQAVDEVALMFDSFVQDAKDAEDAAAVDMLSSVFEKAVSAVKAASVLDCRVQKPPIGMTIDSRIPQLSRLPTYTSYRPPLVGSFVCGPPIAVKHLSREDRVGRWKEKKRNRGATSKVVFESRQQVAAKRRRINGRFAGVETQFVPVTAFQASTLE</sequence>
<evidence type="ECO:0000256" key="2">
    <source>
        <dbReference type="ARBA" id="ARBA00023242"/>
    </source>
</evidence>
<feature type="domain" description="CCT" evidence="3">
    <location>
        <begin position="242"/>
        <end position="284"/>
    </location>
</feature>
<dbReference type="EMBL" id="QUSY01000413">
    <property type="protein sequence ID" value="RHY29636.1"/>
    <property type="molecule type" value="Genomic_DNA"/>
</dbReference>
<organism evidence="4 5">
    <name type="scientific">Aphanomyces invadans</name>
    <dbReference type="NCBI Taxonomy" id="157072"/>
    <lineage>
        <taxon>Eukaryota</taxon>
        <taxon>Sar</taxon>
        <taxon>Stramenopiles</taxon>
        <taxon>Oomycota</taxon>
        <taxon>Saprolegniomycetes</taxon>
        <taxon>Saprolegniales</taxon>
        <taxon>Verrucalvaceae</taxon>
        <taxon>Aphanomyces</taxon>
    </lineage>
</organism>